<feature type="compositionally biased region" description="Basic residues" evidence="1">
    <location>
        <begin position="21"/>
        <end position="33"/>
    </location>
</feature>
<name>A0A811M891_9POAL</name>
<organism evidence="2 3">
    <name type="scientific">Miscanthus lutarioriparius</name>
    <dbReference type="NCBI Taxonomy" id="422564"/>
    <lineage>
        <taxon>Eukaryota</taxon>
        <taxon>Viridiplantae</taxon>
        <taxon>Streptophyta</taxon>
        <taxon>Embryophyta</taxon>
        <taxon>Tracheophyta</taxon>
        <taxon>Spermatophyta</taxon>
        <taxon>Magnoliopsida</taxon>
        <taxon>Liliopsida</taxon>
        <taxon>Poales</taxon>
        <taxon>Poaceae</taxon>
        <taxon>PACMAD clade</taxon>
        <taxon>Panicoideae</taxon>
        <taxon>Andropogonodae</taxon>
        <taxon>Andropogoneae</taxon>
        <taxon>Saccharinae</taxon>
        <taxon>Miscanthus</taxon>
    </lineage>
</organism>
<feature type="region of interest" description="Disordered" evidence="1">
    <location>
        <begin position="18"/>
        <end position="38"/>
    </location>
</feature>
<evidence type="ECO:0000313" key="3">
    <source>
        <dbReference type="Proteomes" id="UP000604825"/>
    </source>
</evidence>
<feature type="compositionally biased region" description="Basic residues" evidence="1">
    <location>
        <begin position="114"/>
        <end position="127"/>
    </location>
</feature>
<reference evidence="2" key="1">
    <citation type="submission" date="2020-10" db="EMBL/GenBank/DDBJ databases">
        <authorList>
            <person name="Han B."/>
            <person name="Lu T."/>
            <person name="Zhao Q."/>
            <person name="Huang X."/>
            <person name="Zhao Y."/>
        </authorList>
    </citation>
    <scope>NUCLEOTIDE SEQUENCE</scope>
</reference>
<dbReference type="Proteomes" id="UP000604825">
    <property type="component" value="Unassembled WGS sequence"/>
</dbReference>
<feature type="region of interest" description="Disordered" evidence="1">
    <location>
        <begin position="107"/>
        <end position="127"/>
    </location>
</feature>
<dbReference type="EMBL" id="CAJGYO010000001">
    <property type="protein sequence ID" value="CAD6204732.1"/>
    <property type="molecule type" value="Genomic_DNA"/>
</dbReference>
<evidence type="ECO:0000256" key="1">
    <source>
        <dbReference type="SAM" id="MobiDB-lite"/>
    </source>
</evidence>
<proteinExistence type="predicted"/>
<protein>
    <submittedName>
        <fullName evidence="2">Uncharacterized protein</fullName>
    </submittedName>
</protein>
<sequence length="261" mass="27542">MPPRRPSRAAQAVAPLLISRPPRRRPRPHRHRSCWPSARRAARRVAAGPSRPQVCAAPWLLAAARTRVRVALVGGFRRWLLQLGHERRVMLLCSHGGVVAGSVRGLRDPSASSRIHRPGSRCSGARRRWPRDGGSGVLVDGSGIPRAGSVRAALHLVVAWEVPAVTQPGLSTTRQGAGSGPPAVGAGALGWIRAVRQLLPVAAASVAEECRPWRAGAAPAAVAPRSWSAATRRRQLLVAVRHGRVGGVGPAEVAGGLARRG</sequence>
<gene>
    <name evidence="2" type="ORF">NCGR_LOCUS2725</name>
</gene>
<evidence type="ECO:0000313" key="2">
    <source>
        <dbReference type="EMBL" id="CAD6204732.1"/>
    </source>
</evidence>
<comment type="caution">
    <text evidence="2">The sequence shown here is derived from an EMBL/GenBank/DDBJ whole genome shotgun (WGS) entry which is preliminary data.</text>
</comment>
<keyword evidence="3" id="KW-1185">Reference proteome</keyword>
<dbReference type="AlphaFoldDB" id="A0A811M891"/>
<accession>A0A811M891</accession>